<dbReference type="EMBL" id="AHOM02000010">
    <property type="protein sequence ID" value="EJZ41143.1"/>
    <property type="molecule type" value="Genomic_DNA"/>
</dbReference>
<dbReference type="PANTHER" id="PTHR10426:SF88">
    <property type="entry name" value="ADIPOCYTE PLASMA MEMBRANE-ASSOCIATED PROTEIN HEMOMUCIN-RELATED"/>
    <property type="match status" value="1"/>
</dbReference>
<accession>A0ABP2R9W2</accession>
<name>A0ABP2R9W2_9LEPT</name>
<keyword evidence="2" id="KW-1185">Reference proteome</keyword>
<dbReference type="InterPro" id="IPR011042">
    <property type="entry name" value="6-blade_b-propeller_TolB-like"/>
</dbReference>
<proteinExistence type="predicted"/>
<reference evidence="1 2" key="1">
    <citation type="submission" date="2012-08" db="EMBL/GenBank/DDBJ databases">
        <authorList>
            <person name="Harkins D.M."/>
            <person name="Durkin A.S."/>
            <person name="Selengut J.D."/>
            <person name="Sanka R."/>
            <person name="DePew J."/>
            <person name="Purushe J."/>
            <person name="Matthias M.A."/>
            <person name="Vinetz J.M."/>
            <person name="Sutton G.G."/>
            <person name="Nelson W.C."/>
            <person name="Fouts D.E."/>
        </authorList>
    </citation>
    <scope>NUCLEOTIDE SEQUENCE [LARGE SCALE GENOMIC DNA]</scope>
    <source>
        <strain evidence="1 2">MMD4847</strain>
    </source>
</reference>
<evidence type="ECO:0008006" key="3">
    <source>
        <dbReference type="Google" id="ProtNLM"/>
    </source>
</evidence>
<dbReference type="RefSeq" id="WP_008595346.1">
    <property type="nucleotide sequence ID" value="NZ_AHOM02000010.1"/>
</dbReference>
<sequence>MNRKRSLYLLILIILVALLGSQLSYPEEYFKNQIQESVNFNYNLRVELAKDPMDLSQRGIQMIIPNVPAQDEILLQEELGRAFVSSMDGFIWILDLKQNKAEPFVKTPLMPAGIVAHPKNPDLLYFCMSRGRKEDPIHPSGPGIYELKISDKSIRQISVRVPKTPSDQNMNTISTLGKLYPTHRQSAIHISEMDDSNSRHIEKADDLAISSDGERIYFTEPYDHPGAILGVSDQSRNEALSLGKNGNVWKIDLKNNTTSLVAHNYSYVDGILLEYLPGQKEEVSILLNEVSRFRLIRMHLSGKNSGKDEVVIDGLPGFPDGMDRDPQGRVWVALVIERSKLVTWLHNHPFWKRLVLYIPQKFQPVSKRTGLLVLSKDGKTPLYYGIHDGSKFSTLIVVIPGKEKVYLSIYEKDYKGINVLPYPI</sequence>
<protein>
    <recommendedName>
        <fullName evidence="3">SMP-30/gluconolaconase/LRE-like region</fullName>
    </recommendedName>
</protein>
<dbReference type="Gene3D" id="2.120.10.30">
    <property type="entry name" value="TolB, C-terminal domain"/>
    <property type="match status" value="1"/>
</dbReference>
<gene>
    <name evidence="1" type="ORF">LEP1GSC178_1489</name>
</gene>
<evidence type="ECO:0000313" key="1">
    <source>
        <dbReference type="EMBL" id="EJZ41143.1"/>
    </source>
</evidence>
<organism evidence="1 2">
    <name type="scientific">Leptospira licerasiae str. MMD4847</name>
    <dbReference type="NCBI Taxonomy" id="1049971"/>
    <lineage>
        <taxon>Bacteria</taxon>
        <taxon>Pseudomonadati</taxon>
        <taxon>Spirochaetota</taxon>
        <taxon>Spirochaetia</taxon>
        <taxon>Leptospirales</taxon>
        <taxon>Leptospiraceae</taxon>
        <taxon>Leptospira</taxon>
    </lineage>
</organism>
<dbReference type="PANTHER" id="PTHR10426">
    <property type="entry name" value="STRICTOSIDINE SYNTHASE-RELATED"/>
    <property type="match status" value="1"/>
</dbReference>
<dbReference type="Proteomes" id="UP000018720">
    <property type="component" value="Unassembled WGS sequence"/>
</dbReference>
<dbReference type="SUPFAM" id="SSF63829">
    <property type="entry name" value="Calcium-dependent phosphotriesterase"/>
    <property type="match status" value="1"/>
</dbReference>
<evidence type="ECO:0000313" key="2">
    <source>
        <dbReference type="Proteomes" id="UP000018720"/>
    </source>
</evidence>
<comment type="caution">
    <text evidence="1">The sequence shown here is derived from an EMBL/GenBank/DDBJ whole genome shotgun (WGS) entry which is preliminary data.</text>
</comment>